<dbReference type="Pfam" id="PF00266">
    <property type="entry name" value="Aminotran_5"/>
    <property type="match status" value="1"/>
</dbReference>
<name>A0AA40D987_9PEZI</name>
<gene>
    <name evidence="2" type="ORF">QBC41DRAFT_128586</name>
</gene>
<dbReference type="Proteomes" id="UP001174997">
    <property type="component" value="Unassembled WGS sequence"/>
</dbReference>
<protein>
    <submittedName>
        <fullName evidence="2">Pyridoxal phosphate-dependent transferase</fullName>
    </submittedName>
</protein>
<dbReference type="SUPFAM" id="SSF53383">
    <property type="entry name" value="PLP-dependent transferases"/>
    <property type="match status" value="1"/>
</dbReference>
<dbReference type="PANTHER" id="PTHR14237:SF19">
    <property type="entry name" value="MITOCHONDRIAL AMIDOXIME REDUCING COMPONENT 1"/>
    <property type="match status" value="1"/>
</dbReference>
<dbReference type="GO" id="GO:0016740">
    <property type="term" value="F:transferase activity"/>
    <property type="evidence" value="ECO:0007669"/>
    <property type="project" value="UniProtKB-KW"/>
</dbReference>
<evidence type="ECO:0000259" key="1">
    <source>
        <dbReference type="Pfam" id="PF00266"/>
    </source>
</evidence>
<dbReference type="InterPro" id="IPR000192">
    <property type="entry name" value="Aminotrans_V_dom"/>
</dbReference>
<evidence type="ECO:0000313" key="3">
    <source>
        <dbReference type="Proteomes" id="UP001174997"/>
    </source>
</evidence>
<keyword evidence="3" id="KW-1185">Reference proteome</keyword>
<proteinExistence type="predicted"/>
<dbReference type="InterPro" id="IPR015424">
    <property type="entry name" value="PyrdxlP-dep_Trfase"/>
</dbReference>
<dbReference type="AlphaFoldDB" id="A0AA40D987"/>
<evidence type="ECO:0000313" key="2">
    <source>
        <dbReference type="EMBL" id="KAK0668035.1"/>
    </source>
</evidence>
<dbReference type="Gene3D" id="3.40.640.10">
    <property type="entry name" value="Type I PLP-dependent aspartate aminotransferase-like (Major domain)"/>
    <property type="match status" value="1"/>
</dbReference>
<feature type="domain" description="Aminotransferase class V" evidence="1">
    <location>
        <begin position="46"/>
        <end position="143"/>
    </location>
</feature>
<sequence>MPMDKVVSFDSSALCRASLWSSCQPFLSTPDCTYTAWAADRENKTQRGLFAYPAQSNFTGVRHPLSWVTRAQRRGYDVLLDAAAYLPTARLDMSIIKPEFLIVSWYKLFGFPTGVGCLVVKREVLSRLTRPWFSGGTIQAVTVGVPWHLMARGAEGFEDGSKLSRHSRYHVRPGVDQRRWVAGY</sequence>
<dbReference type="PANTHER" id="PTHR14237">
    <property type="entry name" value="MOLYBDOPTERIN COFACTOR SULFURASE MOSC"/>
    <property type="match status" value="1"/>
</dbReference>
<organism evidence="2 3">
    <name type="scientific">Cercophora samala</name>
    <dbReference type="NCBI Taxonomy" id="330535"/>
    <lineage>
        <taxon>Eukaryota</taxon>
        <taxon>Fungi</taxon>
        <taxon>Dikarya</taxon>
        <taxon>Ascomycota</taxon>
        <taxon>Pezizomycotina</taxon>
        <taxon>Sordariomycetes</taxon>
        <taxon>Sordariomycetidae</taxon>
        <taxon>Sordariales</taxon>
        <taxon>Lasiosphaeriaceae</taxon>
        <taxon>Cercophora</taxon>
    </lineage>
</organism>
<reference evidence="2" key="1">
    <citation type="submission" date="2023-06" db="EMBL/GenBank/DDBJ databases">
        <title>Genome-scale phylogeny and comparative genomics of the fungal order Sordariales.</title>
        <authorList>
            <consortium name="Lawrence Berkeley National Laboratory"/>
            <person name="Hensen N."/>
            <person name="Bonometti L."/>
            <person name="Westerberg I."/>
            <person name="Brannstrom I.O."/>
            <person name="Guillou S."/>
            <person name="Cros-Aarteil S."/>
            <person name="Calhoun S."/>
            <person name="Haridas S."/>
            <person name="Kuo A."/>
            <person name="Mondo S."/>
            <person name="Pangilinan J."/>
            <person name="Riley R."/>
            <person name="Labutti K."/>
            <person name="Andreopoulos B."/>
            <person name="Lipzen A."/>
            <person name="Chen C."/>
            <person name="Yanf M."/>
            <person name="Daum C."/>
            <person name="Ng V."/>
            <person name="Clum A."/>
            <person name="Steindorff A."/>
            <person name="Ohm R."/>
            <person name="Martin F."/>
            <person name="Silar P."/>
            <person name="Natvig D."/>
            <person name="Lalanne C."/>
            <person name="Gautier V."/>
            <person name="Ament-Velasquez S.L."/>
            <person name="Kruys A."/>
            <person name="Hutchinson M.I."/>
            <person name="Powell A.J."/>
            <person name="Barry K."/>
            <person name="Miller A.N."/>
            <person name="Grigoriev I.V."/>
            <person name="Debuchy R."/>
            <person name="Gladieux P."/>
            <person name="Thoren M.H."/>
            <person name="Johannesson H."/>
        </authorList>
    </citation>
    <scope>NUCLEOTIDE SEQUENCE</scope>
    <source>
        <strain evidence="2">CBS 307.81</strain>
    </source>
</reference>
<comment type="caution">
    <text evidence="2">The sequence shown here is derived from an EMBL/GenBank/DDBJ whole genome shotgun (WGS) entry which is preliminary data.</text>
</comment>
<dbReference type="InterPro" id="IPR015421">
    <property type="entry name" value="PyrdxlP-dep_Trfase_major"/>
</dbReference>
<keyword evidence="2" id="KW-0808">Transferase</keyword>
<accession>A0AA40D987</accession>
<dbReference type="EMBL" id="JAULSY010000062">
    <property type="protein sequence ID" value="KAK0668035.1"/>
    <property type="molecule type" value="Genomic_DNA"/>
</dbReference>